<sequence length="176" mass="19757">MKLFLSHVCLVATVIALADALAAPKVKQLSAKDLPKFNTKTQRWEKAPNAEQGYPLYETALRNGPVPFFTRLTQSDDYEQAVLKFQASEKCSINEAQGNMDAYFENPNDWAFQRLQEERGGYKRDYGAPLDPKQVALTLVWGGGITAYILYLVYSLGSGKWCGVHPEANFCMVFFS</sequence>
<dbReference type="OrthoDB" id="196088at2759"/>
<reference evidence="2" key="2">
    <citation type="submission" date="2021-04" db="EMBL/GenBank/DDBJ databases">
        <authorList>
            <person name="Podell S."/>
        </authorList>
    </citation>
    <scope>NUCLEOTIDE SEQUENCE</scope>
    <source>
        <strain evidence="2">Hildebrandi</strain>
    </source>
</reference>
<name>A0A9K3KLM1_9STRA</name>
<evidence type="ECO:0000256" key="1">
    <source>
        <dbReference type="SAM" id="SignalP"/>
    </source>
</evidence>
<feature type="signal peptide" evidence="1">
    <location>
        <begin position="1"/>
        <end position="20"/>
    </location>
</feature>
<proteinExistence type="predicted"/>
<keyword evidence="1" id="KW-0732">Signal</keyword>
<evidence type="ECO:0000313" key="2">
    <source>
        <dbReference type="EMBL" id="KAG7345399.1"/>
    </source>
</evidence>
<dbReference type="Proteomes" id="UP000693970">
    <property type="component" value="Unassembled WGS sequence"/>
</dbReference>
<gene>
    <name evidence="2" type="ORF">IV203_032930</name>
</gene>
<accession>A0A9K3KLM1</accession>
<reference evidence="2" key="1">
    <citation type="journal article" date="2021" name="Sci. Rep.">
        <title>Diploid genomic architecture of Nitzschia inconspicua, an elite biomass production diatom.</title>
        <authorList>
            <person name="Oliver A."/>
            <person name="Podell S."/>
            <person name="Pinowska A."/>
            <person name="Traller J.C."/>
            <person name="Smith S.R."/>
            <person name="McClure R."/>
            <person name="Beliaev A."/>
            <person name="Bohutskyi P."/>
            <person name="Hill E.A."/>
            <person name="Rabines A."/>
            <person name="Zheng H."/>
            <person name="Allen L.Z."/>
            <person name="Kuo A."/>
            <person name="Grigoriev I.V."/>
            <person name="Allen A.E."/>
            <person name="Hazlebeck D."/>
            <person name="Allen E.E."/>
        </authorList>
    </citation>
    <scope>NUCLEOTIDE SEQUENCE</scope>
    <source>
        <strain evidence="2">Hildebrandi</strain>
    </source>
</reference>
<protein>
    <submittedName>
        <fullName evidence="2">Uncharacterized protein</fullName>
    </submittedName>
</protein>
<organism evidence="2 3">
    <name type="scientific">Nitzschia inconspicua</name>
    <dbReference type="NCBI Taxonomy" id="303405"/>
    <lineage>
        <taxon>Eukaryota</taxon>
        <taxon>Sar</taxon>
        <taxon>Stramenopiles</taxon>
        <taxon>Ochrophyta</taxon>
        <taxon>Bacillariophyta</taxon>
        <taxon>Bacillariophyceae</taxon>
        <taxon>Bacillariophycidae</taxon>
        <taxon>Bacillariales</taxon>
        <taxon>Bacillariaceae</taxon>
        <taxon>Nitzschia</taxon>
    </lineage>
</organism>
<evidence type="ECO:0000313" key="3">
    <source>
        <dbReference type="Proteomes" id="UP000693970"/>
    </source>
</evidence>
<dbReference type="EMBL" id="JAGRRH010000022">
    <property type="protein sequence ID" value="KAG7345399.1"/>
    <property type="molecule type" value="Genomic_DNA"/>
</dbReference>
<keyword evidence="3" id="KW-1185">Reference proteome</keyword>
<comment type="caution">
    <text evidence="2">The sequence shown here is derived from an EMBL/GenBank/DDBJ whole genome shotgun (WGS) entry which is preliminary data.</text>
</comment>
<feature type="chain" id="PRO_5039937644" evidence="1">
    <location>
        <begin position="21"/>
        <end position="176"/>
    </location>
</feature>
<dbReference type="AlphaFoldDB" id="A0A9K3KLM1"/>